<evidence type="ECO:0000256" key="2">
    <source>
        <dbReference type="SAM" id="MobiDB-lite"/>
    </source>
</evidence>
<protein>
    <submittedName>
        <fullName evidence="3">Uncharacterized protein</fullName>
    </submittedName>
</protein>
<feature type="region of interest" description="Disordered" evidence="2">
    <location>
        <begin position="107"/>
        <end position="155"/>
    </location>
</feature>
<dbReference type="Proteomes" id="UP000006591">
    <property type="component" value="Chromosome 2"/>
</dbReference>
<proteinExistence type="inferred from homology"/>
<reference evidence="3" key="2">
    <citation type="submission" date="2018-04" db="EMBL/GenBank/DDBJ databases">
        <title>OnivRS2 (Oryza nivara Reference Sequence Version 2).</title>
        <authorList>
            <person name="Zhang J."/>
            <person name="Kudrna D."/>
            <person name="Lee S."/>
            <person name="Talag J."/>
            <person name="Rajasekar S."/>
            <person name="Welchert J."/>
            <person name="Hsing Y.-I."/>
            <person name="Wing R.A."/>
        </authorList>
    </citation>
    <scope>NUCLEOTIDE SEQUENCE [LARGE SCALE GENOMIC DNA]</scope>
    <source>
        <strain evidence="3">SL10</strain>
    </source>
</reference>
<feature type="compositionally biased region" description="Low complexity" evidence="2">
    <location>
        <begin position="107"/>
        <end position="118"/>
    </location>
</feature>
<dbReference type="PANTHER" id="PTHR35296">
    <property type="entry name" value="EXPRESSED PROTEIN"/>
    <property type="match status" value="1"/>
</dbReference>
<dbReference type="EnsemblPlants" id="ONIVA02G03640.1">
    <property type="protein sequence ID" value="ONIVA02G03640.1"/>
    <property type="gene ID" value="ONIVA02G03640"/>
</dbReference>
<accession>A0A0E0G153</accession>
<evidence type="ECO:0000313" key="3">
    <source>
        <dbReference type="EnsemblPlants" id="ONIVA02G03640.1"/>
    </source>
</evidence>
<dbReference type="PANTHER" id="PTHR35296:SF1">
    <property type="entry name" value="OS02G0445700 PROTEIN"/>
    <property type="match status" value="1"/>
</dbReference>
<name>A0A0E0G153_ORYNI</name>
<feature type="region of interest" description="Disordered" evidence="2">
    <location>
        <begin position="262"/>
        <end position="296"/>
    </location>
</feature>
<dbReference type="GO" id="GO:0009733">
    <property type="term" value="P:response to auxin"/>
    <property type="evidence" value="ECO:0007669"/>
    <property type="project" value="InterPro"/>
</dbReference>
<dbReference type="HOGENOM" id="CLU_585806_0_0_1"/>
<evidence type="ECO:0000256" key="1">
    <source>
        <dbReference type="ARBA" id="ARBA00006974"/>
    </source>
</evidence>
<comment type="similarity">
    <text evidence="1">Belongs to the ARG7 family.</text>
</comment>
<reference evidence="3" key="1">
    <citation type="submission" date="2015-04" db="UniProtKB">
        <authorList>
            <consortium name="EnsemblPlants"/>
        </authorList>
    </citation>
    <scope>IDENTIFICATION</scope>
    <source>
        <strain evidence="3">SL10</strain>
    </source>
</reference>
<feature type="region of interest" description="Disordered" evidence="2">
    <location>
        <begin position="179"/>
        <end position="218"/>
    </location>
</feature>
<keyword evidence="4" id="KW-1185">Reference proteome</keyword>
<evidence type="ECO:0000313" key="4">
    <source>
        <dbReference type="Proteomes" id="UP000006591"/>
    </source>
</evidence>
<dbReference type="AlphaFoldDB" id="A0A0E0G153"/>
<sequence length="509" mass="55077">MDISNSPDLSNGQNLRFHLTDQYFCSIKIVLFVKKFPVILPSSPSSHPLPPPSPSCHRRLLHLLRHRRRIAVSEVGARPPPPRAVAERSRLRRATVKAGAAFISDEVVAPTTTPQAAQRADGPDPGIGSHAAAPADGDGEEEEEAPSPRPSSAGCYTFLRSASRRGGHWRLDSSASASAAAHVGGGGDDEGREELVPPSTWPCSRPGRCGASSRRPGGGPAVAVAVDALLFEHLWWLQPTPTSSLPSPSWVIDSPNSRPLAPPDSVDVIALPSSADAPPPRRRRPPTQQIHAARRPSATTVAALPCSRSTPPAAALDHNVIWRWRSLVCYEFILKSATLDDSPGCGFFANTRVNLANDMVGLDSMRVSRACAFVDHGCGWDVGSGRCSGCGDDCFFLGWEPPFADLAAADARISFHVCVPEVNGSFFLFFHPRPWRSHRYLWAGGARTVHTVVLPVELDGLFRDLWDASSSRNSDRARPIPATFSVMYGKVGISADTHPQFYLRLFLQR</sequence>
<organism evidence="3">
    <name type="scientific">Oryza nivara</name>
    <name type="common">Indian wild rice</name>
    <name type="synonym">Oryza sativa f. spontanea</name>
    <dbReference type="NCBI Taxonomy" id="4536"/>
    <lineage>
        <taxon>Eukaryota</taxon>
        <taxon>Viridiplantae</taxon>
        <taxon>Streptophyta</taxon>
        <taxon>Embryophyta</taxon>
        <taxon>Tracheophyta</taxon>
        <taxon>Spermatophyta</taxon>
        <taxon>Magnoliopsida</taxon>
        <taxon>Liliopsida</taxon>
        <taxon>Poales</taxon>
        <taxon>Poaceae</taxon>
        <taxon>BOP clade</taxon>
        <taxon>Oryzoideae</taxon>
        <taxon>Oryzeae</taxon>
        <taxon>Oryzinae</taxon>
        <taxon>Oryza</taxon>
    </lineage>
</organism>
<dbReference type="Gramene" id="ONIVA02G03640.1">
    <property type="protein sequence ID" value="ONIVA02G03640.1"/>
    <property type="gene ID" value="ONIVA02G03640"/>
</dbReference>
<dbReference type="InterPro" id="IPR003676">
    <property type="entry name" value="SAUR_fam"/>
</dbReference>